<keyword evidence="15" id="KW-1185">Reference proteome</keyword>
<feature type="region of interest" description="Disordered" evidence="12">
    <location>
        <begin position="1890"/>
        <end position="1981"/>
    </location>
</feature>
<keyword evidence="3" id="KW-0597">Phosphoprotein</keyword>
<feature type="region of interest" description="Disordered" evidence="12">
    <location>
        <begin position="2183"/>
        <end position="2270"/>
    </location>
</feature>
<evidence type="ECO:0000256" key="9">
    <source>
        <dbReference type="ARBA" id="ARBA00023163"/>
    </source>
</evidence>
<dbReference type="Proteomes" id="UP001497392">
    <property type="component" value="Unassembled WGS sequence"/>
</dbReference>
<dbReference type="InterPro" id="IPR019786">
    <property type="entry name" value="Zinc_finger_PHD-type_CS"/>
</dbReference>
<feature type="region of interest" description="Disordered" evidence="12">
    <location>
        <begin position="1392"/>
        <end position="1547"/>
    </location>
</feature>
<feature type="compositionally biased region" description="Basic and acidic residues" evidence="12">
    <location>
        <begin position="1295"/>
        <end position="1305"/>
    </location>
</feature>
<feature type="compositionally biased region" description="Acidic residues" evidence="12">
    <location>
        <begin position="1510"/>
        <end position="1524"/>
    </location>
</feature>
<comment type="subcellular location">
    <subcellularLocation>
        <location evidence="1">Nucleus</location>
    </subcellularLocation>
</comment>
<feature type="region of interest" description="Disordered" evidence="12">
    <location>
        <begin position="1998"/>
        <end position="2050"/>
    </location>
</feature>
<dbReference type="PANTHER" id="PTHR12706">
    <property type="entry name" value="STRAWBERRY NOTCH-RELATED"/>
    <property type="match status" value="1"/>
</dbReference>
<feature type="region of interest" description="Disordered" evidence="12">
    <location>
        <begin position="1198"/>
        <end position="1262"/>
    </location>
</feature>
<dbReference type="InterPro" id="IPR057332">
    <property type="entry name" value="SBNO_a/b_dom"/>
</dbReference>
<dbReference type="InterPro" id="IPR039187">
    <property type="entry name" value="SNO_AAA"/>
</dbReference>
<reference evidence="14 15" key="1">
    <citation type="submission" date="2024-06" db="EMBL/GenBank/DDBJ databases">
        <authorList>
            <person name="Kraege A."/>
            <person name="Thomma B."/>
        </authorList>
    </citation>
    <scope>NUCLEOTIDE SEQUENCE [LARGE SCALE GENOMIC DNA]</scope>
</reference>
<evidence type="ECO:0000256" key="10">
    <source>
        <dbReference type="ARBA" id="ARBA00023242"/>
    </source>
</evidence>
<evidence type="ECO:0000256" key="11">
    <source>
        <dbReference type="SAM" id="Coils"/>
    </source>
</evidence>
<feature type="compositionally biased region" description="Basic residues" evidence="12">
    <location>
        <begin position="1495"/>
        <end position="1504"/>
    </location>
</feature>
<evidence type="ECO:0000256" key="8">
    <source>
        <dbReference type="ARBA" id="ARBA00023125"/>
    </source>
</evidence>
<feature type="compositionally biased region" description="Acidic residues" evidence="12">
    <location>
        <begin position="1204"/>
        <end position="1221"/>
    </location>
</feature>
<dbReference type="PROSITE" id="PS01359">
    <property type="entry name" value="ZF_PHD_1"/>
    <property type="match status" value="1"/>
</dbReference>
<feature type="region of interest" description="Disordered" evidence="12">
    <location>
        <begin position="1"/>
        <end position="33"/>
    </location>
</feature>
<comment type="caution">
    <text evidence="14">The sequence shown here is derived from an EMBL/GenBank/DDBJ whole genome shotgun (WGS) entry which is preliminary data.</text>
</comment>
<evidence type="ECO:0000259" key="13">
    <source>
        <dbReference type="SMART" id="SM00249"/>
    </source>
</evidence>
<evidence type="ECO:0000256" key="12">
    <source>
        <dbReference type="SAM" id="MobiDB-lite"/>
    </source>
</evidence>
<evidence type="ECO:0000256" key="4">
    <source>
        <dbReference type="ARBA" id="ARBA00022723"/>
    </source>
</evidence>
<proteinExistence type="inferred from homology"/>
<dbReference type="SMART" id="SM00249">
    <property type="entry name" value="PHD"/>
    <property type="match status" value="1"/>
</dbReference>
<dbReference type="Pfam" id="PF20826">
    <property type="entry name" value="PHD_5"/>
    <property type="match status" value="1"/>
</dbReference>
<feature type="region of interest" description="Disordered" evidence="12">
    <location>
        <begin position="1822"/>
        <end position="1847"/>
    </location>
</feature>
<organism evidence="14 15">
    <name type="scientific">Coccomyxa viridis</name>
    <dbReference type="NCBI Taxonomy" id="1274662"/>
    <lineage>
        <taxon>Eukaryota</taxon>
        <taxon>Viridiplantae</taxon>
        <taxon>Chlorophyta</taxon>
        <taxon>core chlorophytes</taxon>
        <taxon>Trebouxiophyceae</taxon>
        <taxon>Trebouxiophyceae incertae sedis</taxon>
        <taxon>Coccomyxaceae</taxon>
        <taxon>Coccomyxa</taxon>
    </lineage>
</organism>
<evidence type="ECO:0000256" key="5">
    <source>
        <dbReference type="ARBA" id="ARBA00022737"/>
    </source>
</evidence>
<feature type="compositionally biased region" description="Basic residues" evidence="12">
    <location>
        <begin position="1329"/>
        <end position="1339"/>
    </location>
</feature>
<feature type="compositionally biased region" description="Basic and acidic residues" evidence="12">
    <location>
        <begin position="19"/>
        <end position="28"/>
    </location>
</feature>
<dbReference type="InterPro" id="IPR026937">
    <property type="entry name" value="SBNO_Helicase_C_dom"/>
</dbReference>
<dbReference type="Gene3D" id="3.30.40.10">
    <property type="entry name" value="Zinc/RING finger domain, C3HC4 (zinc finger)"/>
    <property type="match status" value="1"/>
</dbReference>
<feature type="compositionally biased region" description="Acidic residues" evidence="12">
    <location>
        <begin position="2244"/>
        <end position="2264"/>
    </location>
</feature>
<feature type="compositionally biased region" description="Basic and acidic residues" evidence="12">
    <location>
        <begin position="1241"/>
        <end position="1251"/>
    </location>
</feature>
<feature type="compositionally biased region" description="Basic and acidic residues" evidence="12">
    <location>
        <begin position="1401"/>
        <end position="1419"/>
    </location>
</feature>
<dbReference type="InterPro" id="IPR013083">
    <property type="entry name" value="Znf_RING/FYVE/PHD"/>
</dbReference>
<dbReference type="Pfam" id="PF13872">
    <property type="entry name" value="AAA_34"/>
    <property type="match status" value="2"/>
</dbReference>
<dbReference type="InterPro" id="IPR000684">
    <property type="entry name" value="RNA_pol_II_repeat_euk"/>
</dbReference>
<feature type="compositionally biased region" description="Polar residues" evidence="12">
    <location>
        <begin position="1943"/>
        <end position="1952"/>
    </location>
</feature>
<evidence type="ECO:0000256" key="1">
    <source>
        <dbReference type="ARBA" id="ARBA00004123"/>
    </source>
</evidence>
<dbReference type="Pfam" id="PF13871">
    <property type="entry name" value="Helicase_C_4"/>
    <property type="match status" value="1"/>
</dbReference>
<dbReference type="SUPFAM" id="SSF57903">
    <property type="entry name" value="FYVE/PHD zinc finger"/>
    <property type="match status" value="1"/>
</dbReference>
<dbReference type="InterPro" id="IPR027417">
    <property type="entry name" value="P-loop_NTPase"/>
</dbReference>
<accession>A0ABP1GBZ5</accession>
<sequence>MSAAAAPRAGPSAAPAAKPEAESRQRDEEGLDVGDGLEHNCFAPVTDEGLAALLGCKLRPHPDKVAEAAALASVRSPNLKYSLCLPKEILLKGISSLQARAVHLACARHEHFLPNGHRAGFFLGDGPGVGKGRQIAALVTENLLRKRGNCRALWFSASADLALDATRDFWDIGAYKYEPVRIHDLKRLEKVKADMRLEDVKDMDMGVLFCTYSLLNQKSRSTKDIYQTIEKNPTAYGHRHILDIHERTAAQESSRGELEFGPGSRLAQIVEWCGGEAFDGALVLDECHKAKNCTATHKERGSQSESKTSRAVIEIQRRLPNARVLYVSATGATESSNLGYMQRLGLWGPGTAFESRHKFVNLLTMRGVGTMELVAMELKQSGYFLARTLSYEASHSLMFLSKYLCEGVEYESRSINIRPEMKAMYNEACDVWYLIWQSILDCLEDTKRALSDLWGGHLRFFRQLLTACKVDDIEAFAKDMLAKGHCVVIGLQSTGEARTKAMAEAAGAADDEDFAFDSFADPGGLIMSTIIEKHLKDAPNKDRLLERAKALKLPGNPLDDLINRLGGVDKVAELTGRRKRMVYDGKTGSYYYKPRFDKVPMDQVNISEKDAFQKGEKLVAVISDAASTGISLQADMKVANQRMRVHITAELAWSADKTVQQLGRTHRSNQRQPPKYILLHTDVAGEHRFASAVAKRLEQLGALTHGDRHAACQDALSSFNVDDQYGRKALQEMYQVFLRRRSPSAFATPAWMAEILQTAPPEAVEKLRQELFDTFIPAAMDELSRVDVINQQAKFGREADFKLGNEQEIAAKGSNAGFSKLMNRLLGVHVDMQRKIFDYFTALQASVILMDAFTPKQLVIPRRADEYHVAEAKRSDKYEPPGIITPGGIIKYRKHEVLFTKGELAGRNFHYHFVVDRGMPYEEALRRYKEEVAADPDTSSGFFTNTNAANDTKQYVLALECNAQGRKVARGKKKGRRTALYFRLIRPASGLHAHDMQAQEFHRKYRRVSENRQESQWMEKHWQQEYDKDSRKLRFVDLHLITGAIMPVLPTILRNIDVKVGGTKVHLTVMRVKTVEGDEYTGVYLPHQIAPQVLEALRQAEPELAGVKVAGGMEDVNQHTIAVRNGQAVLNDPMVSHSLSLFIILPEDLLSPLVTCVAPLQVFGDITHGLSNAANMAEMENGMRQTTLAVRNGKAVLEPHSGDDLEGADADNEGSDLEDEDKAGMNSAKRKKSARRRRYEPRKARDFKAMDNFEPTQEDEDQLAQSNFWERIELPPIKEKVEMPVLKKKKTPAQPKKETFLRDDDSASSTAPSEGEEPGYDSDGPIAARKARRTRKAAPKKCMADEATDDEEGKEEAAPGAEPAAAAKSTAKKARKDGAGAISEELLKLRLEAAPDAGGEEAERAGGEEAERAGAEADGKNALPEKGASAVGADDAVADGADSDGSSDSMPEMRYASDESDTDEDASPAAKKKARKARKAKAGSDEDEDASPVARRPKSRRRSAAAKEAEAEDDSNKEETEPSDVDMSGSDSEDEKPLRSAKQEFSTNSAFSEGWVVRCVCGVRKDDGRPMIECEECKVWQHTKCILGKAAAKKSLPDTFMCKDCQHKTVEQRAAAAKGPVDRSVEVGVAAEHKGDPVGADVADADMADVADEAEDGVTPQKRKTSPQDVASSAKRQRSRTLLRSAQRGAPSSEDREGAAGGNGPTDAALEDEETSGAAQGGNLCINLLDDSEDEDVSPPQPALAAEVMAVEEAAAASVGQPDVAPCSPAYSPLSPAYGAGYVPMIASHEEQPFLAPVSPRYSPLSPDKDAALYICSTYAPSSPAYSPTSPAYSPTSPTYSPSSPGYAPPSYTVASPVFSPTRPASAPTSPHDVPSSPCYCPTSPAYSPNSPVRAPGGPHDAPDSPVFSPTRPASAPTSAHDVPTSPGFVPTSPCYSPASPLYTPTSPTSARPSGHAGKGSRLRPDADSTACDGEQAPCGAPQTAEECLRMLDEPARRTPATAAPAKKLKIFSRKTPASAPEKRKALGSANENTPVPGKPSGRPAMDPTAEVKQLRQLCTLLRAELAAQASKEGTPGPATPAFDANTELRIEAAVKERVGAELMEVMSKARQHGRQQAEQDLKPQLDEARKEAAAALMQASLAQRALSKAEEAWEAKQSAANKELQLASKHMAELQQLIDSTQPAQEAWAAEKAQLEQRAQELAEQLEQARQQVENMPQALPVPDGVSAQPAAEDAPEHSESLQEPDAEVGADDMADDAGEDSMDVQLSPGEERTLRAISKQAGMAKAVVKALQGVPSSTAAEKRAQIAAAVVSAVAAEKDKCAELAAQLAAAQAAQQDAISAAVSEALQAAERTAAAEREAQLSGAVTEAVAAERVKQAQLAAELAAAQAAQQDAISVAVSEALQAAETTAAAEREAILSEAVAAEVAKQAELAEERAARESAISAAASEALQAAESKVAAERNEQQAQAVAEAVAAEKHRQDELAAELAQERAAKESAINAAVSEALRAAESKAAAERNEQQAQAVAEALAAEKQKQDELAAELAAVKAELARARMESLMDAPTPLPSIKTGMLASTPASASAPAAVRSALKTGCSASKRVSWDPSVAGNLPQGDMETPFSKTLATVGSLEGPETPNSADSMASVDGSLTSSKVLEWMEDQGSAVTISDVAKGLSLPSSLGRQLRGLFADMHAEAEIYETGIGTGLYQVL</sequence>
<dbReference type="PROSITE" id="PS00115">
    <property type="entry name" value="RNA_POL_II_REPEAT"/>
    <property type="match status" value="3"/>
</dbReference>
<gene>
    <name evidence="14" type="primary">g13105</name>
    <name evidence="14" type="ORF">VP750_LOCUS11632</name>
</gene>
<feature type="compositionally biased region" description="Basic residues" evidence="12">
    <location>
        <begin position="1470"/>
        <end position="1481"/>
    </location>
</feature>
<protein>
    <submittedName>
        <fullName evidence="14">G13105 protein</fullName>
    </submittedName>
</protein>
<feature type="coiled-coil region" evidence="11">
    <location>
        <begin position="2502"/>
        <end position="2559"/>
    </location>
</feature>
<keyword evidence="7" id="KW-0862">Zinc</keyword>
<feature type="compositionally biased region" description="Low complexity" evidence="12">
    <location>
        <begin position="1358"/>
        <end position="1369"/>
    </location>
</feature>
<feature type="region of interest" description="Disordered" evidence="12">
    <location>
        <begin position="1283"/>
        <end position="1378"/>
    </location>
</feature>
<dbReference type="Gene3D" id="3.40.50.300">
    <property type="entry name" value="P-loop containing nucleotide triphosphate hydrolases"/>
    <property type="match status" value="1"/>
</dbReference>
<keyword evidence="4" id="KW-0479">Metal-binding</keyword>
<comment type="similarity">
    <text evidence="2">Belongs to the SBNO family.</text>
</comment>
<feature type="compositionally biased region" description="Low complexity" evidence="12">
    <location>
        <begin position="1427"/>
        <end position="1449"/>
    </location>
</feature>
<dbReference type="InterPro" id="IPR011011">
    <property type="entry name" value="Znf_FYVE_PHD"/>
</dbReference>
<name>A0ABP1GBZ5_9CHLO</name>
<dbReference type="EMBL" id="CAXHTA020000021">
    <property type="protein sequence ID" value="CAL5229726.1"/>
    <property type="molecule type" value="Genomic_DNA"/>
</dbReference>
<evidence type="ECO:0000313" key="15">
    <source>
        <dbReference type="Proteomes" id="UP001497392"/>
    </source>
</evidence>
<keyword evidence="5" id="KW-0677">Repeat</keyword>
<dbReference type="InterPro" id="IPR026741">
    <property type="entry name" value="SNO"/>
</dbReference>
<evidence type="ECO:0000256" key="7">
    <source>
        <dbReference type="ARBA" id="ARBA00022833"/>
    </source>
</evidence>
<keyword evidence="8" id="KW-0238">DNA-binding</keyword>
<evidence type="ECO:0000256" key="6">
    <source>
        <dbReference type="ARBA" id="ARBA00022771"/>
    </source>
</evidence>
<evidence type="ECO:0000256" key="3">
    <source>
        <dbReference type="ARBA" id="ARBA00022553"/>
    </source>
</evidence>
<dbReference type="SUPFAM" id="SSF52540">
    <property type="entry name" value="P-loop containing nucleoside triphosphate hydrolases"/>
    <property type="match status" value="2"/>
</dbReference>
<feature type="compositionally biased region" description="Low complexity" evidence="12">
    <location>
        <begin position="1"/>
        <end position="18"/>
    </location>
</feature>
<keyword evidence="9" id="KW-0804">Transcription</keyword>
<feature type="compositionally biased region" description="Basic residues" evidence="12">
    <location>
        <begin position="1228"/>
        <end position="1240"/>
    </location>
</feature>
<feature type="region of interest" description="Disordered" evidence="12">
    <location>
        <begin position="1653"/>
        <end position="1717"/>
    </location>
</feature>
<evidence type="ECO:0000256" key="2">
    <source>
        <dbReference type="ARBA" id="ARBA00006992"/>
    </source>
</evidence>
<dbReference type="PANTHER" id="PTHR12706:SF33">
    <property type="entry name" value="PROTEIN WITH HELICASE_C DOMAIN"/>
    <property type="match status" value="1"/>
</dbReference>
<keyword evidence="10" id="KW-0539">Nucleus</keyword>
<evidence type="ECO:0000313" key="14">
    <source>
        <dbReference type="EMBL" id="CAL5229726.1"/>
    </source>
</evidence>
<keyword evidence="11" id="KW-0175">Coiled coil</keyword>
<keyword evidence="6" id="KW-0863">Zinc-finger</keyword>
<dbReference type="Pfam" id="PF25373">
    <property type="entry name" value="SBNO"/>
    <property type="match status" value="1"/>
</dbReference>
<dbReference type="InterPro" id="IPR001965">
    <property type="entry name" value="Znf_PHD"/>
</dbReference>
<feature type="compositionally biased region" description="Low complexity" evidence="12">
    <location>
        <begin position="2203"/>
        <end position="2215"/>
    </location>
</feature>
<feature type="domain" description="Zinc finger PHD-type" evidence="13">
    <location>
        <begin position="1558"/>
        <end position="1606"/>
    </location>
</feature>